<gene>
    <name evidence="1" type="ORF">COS91_06590</name>
</gene>
<evidence type="ECO:0000313" key="1">
    <source>
        <dbReference type="EMBL" id="PIU51044.1"/>
    </source>
</evidence>
<dbReference type="Proteomes" id="UP000229227">
    <property type="component" value="Unassembled WGS sequence"/>
</dbReference>
<proteinExistence type="predicted"/>
<reference evidence="2" key="1">
    <citation type="submission" date="2017-09" db="EMBL/GenBank/DDBJ databases">
        <title>Depth-based differentiation of microbial function through sediment-hosted aquifers and enrichment of novel symbionts in the deep terrestrial subsurface.</title>
        <authorList>
            <person name="Probst A.J."/>
            <person name="Ladd B."/>
            <person name="Jarett J.K."/>
            <person name="Geller-Mcgrath D.E."/>
            <person name="Sieber C.M.K."/>
            <person name="Emerson J.B."/>
            <person name="Anantharaman K."/>
            <person name="Thomas B.C."/>
            <person name="Malmstrom R."/>
            <person name="Stieglmeier M."/>
            <person name="Klingl A."/>
            <person name="Woyke T."/>
            <person name="Ryan C.M."/>
            <person name="Banfield J.F."/>
        </authorList>
    </citation>
    <scope>NUCLEOTIDE SEQUENCE [LARGE SCALE GENOMIC DNA]</scope>
</reference>
<name>A0A2M6ZF63_9BACT</name>
<dbReference type="AlphaFoldDB" id="A0A2M6ZF63"/>
<sequence>MEKIPALTLSGGKLSEFEGKVVAYRIWIHPREGGDSYCEFRPNELEKAKSVRKVLVNDPRFMQVEPIIAVVYDKKYKKYREVMIDQKEGA</sequence>
<protein>
    <submittedName>
        <fullName evidence="1">Uncharacterized protein</fullName>
    </submittedName>
</protein>
<evidence type="ECO:0000313" key="2">
    <source>
        <dbReference type="Proteomes" id="UP000229227"/>
    </source>
</evidence>
<comment type="caution">
    <text evidence="1">The sequence shown here is derived from an EMBL/GenBank/DDBJ whole genome shotgun (WGS) entry which is preliminary data.</text>
</comment>
<organism evidence="1 2">
    <name type="scientific">Candidatus Desantisbacteria bacterium CG07_land_8_20_14_0_80_39_15</name>
    <dbReference type="NCBI Taxonomy" id="1974549"/>
    <lineage>
        <taxon>Bacteria</taxon>
        <taxon>Candidatus Desantisiibacteriota</taxon>
    </lineage>
</organism>
<dbReference type="EMBL" id="PEWN01000106">
    <property type="protein sequence ID" value="PIU51044.1"/>
    <property type="molecule type" value="Genomic_DNA"/>
</dbReference>
<accession>A0A2M6ZF63</accession>